<name>A0AAV3PRV6_LITER</name>
<keyword evidence="2" id="KW-1185">Reference proteome</keyword>
<sequence>MFTIDSSIKWILKEHRGGRPVSRGVRLAFYYAVYTIWLARNAWAHDREEVSHDSIISKVKLATYRMLLRSLSHCRGISSLRVFSPWLSLVALVGLVLGSVDSCIPE</sequence>
<dbReference type="EMBL" id="BAABME010002085">
    <property type="protein sequence ID" value="GAA0152943.1"/>
    <property type="molecule type" value="Genomic_DNA"/>
</dbReference>
<evidence type="ECO:0000313" key="1">
    <source>
        <dbReference type="EMBL" id="GAA0152943.1"/>
    </source>
</evidence>
<protein>
    <submittedName>
        <fullName evidence="1">Uncharacterized protein</fullName>
    </submittedName>
</protein>
<gene>
    <name evidence="1" type="ORF">LIER_11299</name>
</gene>
<comment type="caution">
    <text evidence="1">The sequence shown here is derived from an EMBL/GenBank/DDBJ whole genome shotgun (WGS) entry which is preliminary data.</text>
</comment>
<proteinExistence type="predicted"/>
<reference evidence="1 2" key="1">
    <citation type="submission" date="2024-01" db="EMBL/GenBank/DDBJ databases">
        <title>The complete chloroplast genome sequence of Lithospermum erythrorhizon: insights into the phylogenetic relationship among Boraginaceae species and the maternal lineages of purple gromwells.</title>
        <authorList>
            <person name="Okada T."/>
            <person name="Watanabe K."/>
        </authorList>
    </citation>
    <scope>NUCLEOTIDE SEQUENCE [LARGE SCALE GENOMIC DNA]</scope>
</reference>
<accession>A0AAV3PRV6</accession>
<dbReference type="Proteomes" id="UP001454036">
    <property type="component" value="Unassembled WGS sequence"/>
</dbReference>
<dbReference type="AlphaFoldDB" id="A0AAV3PRV6"/>
<organism evidence="1 2">
    <name type="scientific">Lithospermum erythrorhizon</name>
    <name type="common">Purple gromwell</name>
    <name type="synonym">Lithospermum officinale var. erythrorhizon</name>
    <dbReference type="NCBI Taxonomy" id="34254"/>
    <lineage>
        <taxon>Eukaryota</taxon>
        <taxon>Viridiplantae</taxon>
        <taxon>Streptophyta</taxon>
        <taxon>Embryophyta</taxon>
        <taxon>Tracheophyta</taxon>
        <taxon>Spermatophyta</taxon>
        <taxon>Magnoliopsida</taxon>
        <taxon>eudicotyledons</taxon>
        <taxon>Gunneridae</taxon>
        <taxon>Pentapetalae</taxon>
        <taxon>asterids</taxon>
        <taxon>lamiids</taxon>
        <taxon>Boraginales</taxon>
        <taxon>Boraginaceae</taxon>
        <taxon>Boraginoideae</taxon>
        <taxon>Lithospermeae</taxon>
        <taxon>Lithospermum</taxon>
    </lineage>
</organism>
<evidence type="ECO:0000313" key="2">
    <source>
        <dbReference type="Proteomes" id="UP001454036"/>
    </source>
</evidence>